<evidence type="ECO:0000313" key="2">
    <source>
        <dbReference type="Proteomes" id="UP001279012"/>
    </source>
</evidence>
<proteinExistence type="predicted"/>
<name>A0AAW9EFQ8_KLEAE</name>
<sequence length="26" mass="3001">MSRKYFGTDGIRVRVGEFPITPDFVL</sequence>
<protein>
    <recommendedName>
        <fullName evidence="3">Alpha-D-phosphohexomutase alpha/beta/alpha domain-containing protein</fullName>
    </recommendedName>
</protein>
<evidence type="ECO:0000313" key="1">
    <source>
        <dbReference type="EMBL" id="MDX7019067.1"/>
    </source>
</evidence>
<dbReference type="Proteomes" id="UP001279012">
    <property type="component" value="Unassembled WGS sequence"/>
</dbReference>
<comment type="caution">
    <text evidence="1">The sequence shown here is derived from an EMBL/GenBank/DDBJ whole genome shotgun (WGS) entry which is preliminary data.</text>
</comment>
<accession>A0AAW9EFQ8</accession>
<reference evidence="1" key="1">
    <citation type="submission" date="2023-11" db="EMBL/GenBank/DDBJ databases">
        <title>Detection of rare carbapenemases in Enterobacterales - comparison of two colorimetric and two CIM-based carbapenemase assays.</title>
        <authorList>
            <person name="Schaffarczyk L."/>
            <person name="Noster J."/>
            <person name="Stelzer Y."/>
            <person name="Sattler J."/>
            <person name="Gatermann S."/>
            <person name="Hamprecht A."/>
        </authorList>
    </citation>
    <scope>NUCLEOTIDE SEQUENCE</scope>
    <source>
        <strain evidence="1">CIM-Cont-037</strain>
    </source>
</reference>
<feature type="non-terminal residue" evidence="1">
    <location>
        <position position="26"/>
    </location>
</feature>
<gene>
    <name evidence="1" type="ORF">SJ059_32080</name>
</gene>
<dbReference type="AlphaFoldDB" id="A0AAW9EFQ8"/>
<organism evidence="1 2">
    <name type="scientific">Klebsiella aerogenes</name>
    <name type="common">Enterobacter aerogenes</name>
    <dbReference type="NCBI Taxonomy" id="548"/>
    <lineage>
        <taxon>Bacteria</taxon>
        <taxon>Pseudomonadati</taxon>
        <taxon>Pseudomonadota</taxon>
        <taxon>Gammaproteobacteria</taxon>
        <taxon>Enterobacterales</taxon>
        <taxon>Enterobacteriaceae</taxon>
        <taxon>Klebsiella/Raoultella group</taxon>
        <taxon>Klebsiella</taxon>
    </lineage>
</organism>
<evidence type="ECO:0008006" key="3">
    <source>
        <dbReference type="Google" id="ProtNLM"/>
    </source>
</evidence>
<dbReference type="EMBL" id="JAWZZT010001639">
    <property type="protein sequence ID" value="MDX7019067.1"/>
    <property type="molecule type" value="Genomic_DNA"/>
</dbReference>